<dbReference type="PROSITE" id="PS01124">
    <property type="entry name" value="HTH_ARAC_FAMILY_2"/>
    <property type="match status" value="1"/>
</dbReference>
<sequence length="308" mass="34981">MMEPFDIQVRFYALSGALQPFFTALYSFEIDCPEGMRVDDWLHPEWATMRFTQEGRPPDGAVIPAPAGPTFPFVVSGPTSRAIGFTLWRSRLWGLGLQPAGWARYVAMPARALADQIVDGHQVEALAPFAPILDIVRQERLKADAIARQINTYLLDLDQHFAAPDPLVERCHEVLRDPAVADVEGLGRKLDMNRRSLERFCARYFGFPPKMLLRRQRFLRSLARYMVSSSTDRSARSWSSVLDEQYFDHAHFVRDFRSFMGMTPTEYAERPHPVLDRIMARRMVDQGVLAQTDMPTVLRYADGAAAAG</sequence>
<evidence type="ECO:0000313" key="3">
    <source>
        <dbReference type="Proteomes" id="UP001595378"/>
    </source>
</evidence>
<keyword evidence="3" id="KW-1185">Reference proteome</keyword>
<dbReference type="RefSeq" id="WP_336920317.1">
    <property type="nucleotide sequence ID" value="NZ_JBANRN010000016.1"/>
</dbReference>
<proteinExistence type="predicted"/>
<dbReference type="Proteomes" id="UP001595378">
    <property type="component" value="Unassembled WGS sequence"/>
</dbReference>
<dbReference type="Pfam" id="PF12833">
    <property type="entry name" value="HTH_18"/>
    <property type="match status" value="1"/>
</dbReference>
<dbReference type="InterPro" id="IPR018060">
    <property type="entry name" value="HTH_AraC"/>
</dbReference>
<dbReference type="Gene3D" id="1.10.10.60">
    <property type="entry name" value="Homeodomain-like"/>
    <property type="match status" value="1"/>
</dbReference>
<name>A0ABV7ECK7_9SPHN</name>
<organism evidence="2 3">
    <name type="scientific">Alteraurantiacibacter lauratis</name>
    <dbReference type="NCBI Taxonomy" id="2054627"/>
    <lineage>
        <taxon>Bacteria</taxon>
        <taxon>Pseudomonadati</taxon>
        <taxon>Pseudomonadota</taxon>
        <taxon>Alphaproteobacteria</taxon>
        <taxon>Sphingomonadales</taxon>
        <taxon>Erythrobacteraceae</taxon>
        <taxon>Alteraurantiacibacter</taxon>
    </lineage>
</organism>
<evidence type="ECO:0000259" key="1">
    <source>
        <dbReference type="PROSITE" id="PS01124"/>
    </source>
</evidence>
<comment type="caution">
    <text evidence="2">The sequence shown here is derived from an EMBL/GenBank/DDBJ whole genome shotgun (WGS) entry which is preliminary data.</text>
</comment>
<accession>A0ABV7ECK7</accession>
<reference evidence="3" key="1">
    <citation type="journal article" date="2019" name="Int. J. Syst. Evol. Microbiol.">
        <title>The Global Catalogue of Microorganisms (GCM) 10K type strain sequencing project: providing services to taxonomists for standard genome sequencing and annotation.</title>
        <authorList>
            <consortium name="The Broad Institute Genomics Platform"/>
            <consortium name="The Broad Institute Genome Sequencing Center for Infectious Disease"/>
            <person name="Wu L."/>
            <person name="Ma J."/>
        </authorList>
    </citation>
    <scope>NUCLEOTIDE SEQUENCE [LARGE SCALE GENOMIC DNA]</scope>
    <source>
        <strain evidence="3">KCTC 52606</strain>
    </source>
</reference>
<evidence type="ECO:0000313" key="2">
    <source>
        <dbReference type="EMBL" id="MFC3099741.1"/>
    </source>
</evidence>
<dbReference type="SMART" id="SM00342">
    <property type="entry name" value="HTH_ARAC"/>
    <property type="match status" value="1"/>
</dbReference>
<gene>
    <name evidence="2" type="ORF">ACFODK_02425</name>
</gene>
<feature type="domain" description="HTH araC/xylS-type" evidence="1">
    <location>
        <begin position="165"/>
        <end position="270"/>
    </location>
</feature>
<protein>
    <submittedName>
        <fullName evidence="2">Helix-turn-helix domain-containing protein</fullName>
    </submittedName>
</protein>
<dbReference type="EMBL" id="JBHRSU010000002">
    <property type="protein sequence ID" value="MFC3099741.1"/>
    <property type="molecule type" value="Genomic_DNA"/>
</dbReference>